<keyword evidence="5" id="KW-0560">Oxidoreductase</keyword>
<dbReference type="PANTHER" id="PTHR33577:SF9">
    <property type="entry name" value="PEROXIDASE STCC"/>
    <property type="match status" value="1"/>
</dbReference>
<dbReference type="AlphaFoldDB" id="A0A9Q5NBE1"/>
<evidence type="ECO:0000256" key="3">
    <source>
        <dbReference type="ARBA" id="ARBA00022617"/>
    </source>
</evidence>
<feature type="domain" description="Heme haloperoxidase family profile" evidence="9">
    <location>
        <begin position="79"/>
        <end position="287"/>
    </location>
</feature>
<dbReference type="OrthoDB" id="407298at2759"/>
<accession>A0A9Q5NBE1</accession>
<dbReference type="SUPFAM" id="SSF47571">
    <property type="entry name" value="Cloroperoxidase"/>
    <property type="match status" value="1"/>
</dbReference>
<evidence type="ECO:0000256" key="5">
    <source>
        <dbReference type="ARBA" id="ARBA00023002"/>
    </source>
</evidence>
<evidence type="ECO:0000256" key="4">
    <source>
        <dbReference type="ARBA" id="ARBA00022723"/>
    </source>
</evidence>
<evidence type="ECO:0000256" key="8">
    <source>
        <dbReference type="SAM" id="MobiDB-lite"/>
    </source>
</evidence>
<evidence type="ECO:0000256" key="1">
    <source>
        <dbReference type="ARBA" id="ARBA00001970"/>
    </source>
</evidence>
<dbReference type="Proteomes" id="UP000757232">
    <property type="component" value="Unassembled WGS sequence"/>
</dbReference>
<feature type="compositionally biased region" description="Basic and acidic residues" evidence="8">
    <location>
        <begin position="302"/>
        <end position="313"/>
    </location>
</feature>
<dbReference type="Pfam" id="PF01328">
    <property type="entry name" value="Peroxidase_2"/>
    <property type="match status" value="1"/>
</dbReference>
<comment type="cofactor">
    <cofactor evidence="1">
        <name>heme b</name>
        <dbReference type="ChEBI" id="CHEBI:60344"/>
    </cofactor>
</comment>
<protein>
    <submittedName>
        <fullName evidence="10">Cloroperoxidase</fullName>
    </submittedName>
</protein>
<name>A0A9Q5NBE1_SANBA</name>
<organism evidence="10 11">
    <name type="scientific">Sanghuangporus baumii</name>
    <name type="common">Phellinus baumii</name>
    <dbReference type="NCBI Taxonomy" id="108892"/>
    <lineage>
        <taxon>Eukaryota</taxon>
        <taxon>Fungi</taxon>
        <taxon>Dikarya</taxon>
        <taxon>Basidiomycota</taxon>
        <taxon>Agaricomycotina</taxon>
        <taxon>Agaricomycetes</taxon>
        <taxon>Hymenochaetales</taxon>
        <taxon>Hymenochaetaceae</taxon>
        <taxon>Sanghuangporus</taxon>
    </lineage>
</organism>
<comment type="similarity">
    <text evidence="7">Belongs to the chloroperoxidase family.</text>
</comment>
<evidence type="ECO:0000313" key="10">
    <source>
        <dbReference type="EMBL" id="OCB87379.1"/>
    </source>
</evidence>
<evidence type="ECO:0000256" key="6">
    <source>
        <dbReference type="ARBA" id="ARBA00023004"/>
    </source>
</evidence>
<keyword evidence="11" id="KW-1185">Reference proteome</keyword>
<comment type="caution">
    <text evidence="10">The sequence shown here is derived from an EMBL/GenBank/DDBJ whole genome shotgun (WGS) entry which is preliminary data.</text>
</comment>
<dbReference type="PANTHER" id="PTHR33577">
    <property type="entry name" value="STERIGMATOCYSTIN BIOSYNTHESIS PEROXIDASE STCC-RELATED"/>
    <property type="match status" value="1"/>
</dbReference>
<keyword evidence="6" id="KW-0408">Iron</keyword>
<evidence type="ECO:0000313" key="11">
    <source>
        <dbReference type="Proteomes" id="UP000757232"/>
    </source>
</evidence>
<dbReference type="EMBL" id="LNZH02000192">
    <property type="protein sequence ID" value="OCB87379.1"/>
    <property type="molecule type" value="Genomic_DNA"/>
</dbReference>
<evidence type="ECO:0000259" key="9">
    <source>
        <dbReference type="PROSITE" id="PS51405"/>
    </source>
</evidence>
<dbReference type="PROSITE" id="PS51405">
    <property type="entry name" value="HEME_HALOPEROXIDASE"/>
    <property type="match status" value="1"/>
</dbReference>
<feature type="region of interest" description="Disordered" evidence="8">
    <location>
        <begin position="302"/>
        <end position="382"/>
    </location>
</feature>
<dbReference type="InterPro" id="IPR036851">
    <property type="entry name" value="Chloroperoxidase-like_sf"/>
</dbReference>
<evidence type="ECO:0000256" key="7">
    <source>
        <dbReference type="ARBA" id="ARBA00025795"/>
    </source>
</evidence>
<reference evidence="10" key="1">
    <citation type="submission" date="2016-06" db="EMBL/GenBank/DDBJ databases">
        <title>Draft Genome sequence of the fungus Inonotus baumii.</title>
        <authorList>
            <person name="Zhu H."/>
            <person name="Lin W."/>
        </authorList>
    </citation>
    <scope>NUCLEOTIDE SEQUENCE</scope>
    <source>
        <strain evidence="10">821</strain>
    </source>
</reference>
<sequence>MSLTSSLRFHILFFRDSIPIMLDTVKFFFFSVLYKLLRIDPSANSTFFSLASLPSPGGRTRKSCPYAKPNANGGVGDLGLHEFREPGPNDYRSPCPALNTMANHGLIISTYGRTYSPRDGKNLTGTNLTRGLMECYNLSWPLAAFLAWGGVLLLGQVGHLSLHDLSRHNRIEHDASLTHSNTEPGEEYAPARSDAGLFRALLDDAGGGTIGLRELARARVRRESESGAGMTSVQREIARGEVALVMQVFGGEGRAVPVDAIRAWWGGERLPEGWEPAAQTTLLGTIGWAAKIREAMREMRDAGLKDERDERARGAGAEVRLFDVPAQMHRHRDGSATPPTATGAFDSESTTSSSATSSPPPPTPTSIAPASPGEKKRGLHSQ</sequence>
<dbReference type="InterPro" id="IPR000028">
    <property type="entry name" value="Chloroperoxidase"/>
</dbReference>
<gene>
    <name evidence="10" type="ORF">A7U60_g5519</name>
</gene>
<evidence type="ECO:0000256" key="2">
    <source>
        <dbReference type="ARBA" id="ARBA00022559"/>
    </source>
</evidence>
<keyword evidence="3" id="KW-0349">Heme</keyword>
<proteinExistence type="inferred from homology"/>
<keyword evidence="2" id="KW-0575">Peroxidase</keyword>
<dbReference type="GO" id="GO:0004601">
    <property type="term" value="F:peroxidase activity"/>
    <property type="evidence" value="ECO:0007669"/>
    <property type="project" value="UniProtKB-KW"/>
</dbReference>
<dbReference type="Gene3D" id="1.10.489.10">
    <property type="entry name" value="Chloroperoxidase-like"/>
    <property type="match status" value="1"/>
</dbReference>
<dbReference type="GO" id="GO:0046872">
    <property type="term" value="F:metal ion binding"/>
    <property type="evidence" value="ECO:0007669"/>
    <property type="project" value="UniProtKB-KW"/>
</dbReference>
<keyword evidence="4" id="KW-0479">Metal-binding</keyword>